<dbReference type="InterPro" id="IPR002319">
    <property type="entry name" value="Phenylalanyl-tRNA_Synthase"/>
</dbReference>
<keyword evidence="14" id="KW-0175">Coiled coil</keyword>
<gene>
    <name evidence="18" type="ORF">WJX74_008324</name>
</gene>
<dbReference type="EC" id="6.1.1.20" evidence="3"/>
<keyword evidence="19" id="KW-1185">Reference proteome</keyword>
<evidence type="ECO:0000259" key="17">
    <source>
        <dbReference type="PROSITE" id="PS51447"/>
    </source>
</evidence>
<keyword evidence="9" id="KW-0496">Mitochondrion</keyword>
<dbReference type="InterPro" id="IPR036690">
    <property type="entry name" value="Fdx_antiC-bd_sf"/>
</dbReference>
<proteinExistence type="inferred from homology"/>
<dbReference type="GO" id="GO:0006432">
    <property type="term" value="P:phenylalanyl-tRNA aminoacylation"/>
    <property type="evidence" value="ECO:0007669"/>
    <property type="project" value="InterPro"/>
</dbReference>
<dbReference type="GO" id="GO:0000049">
    <property type="term" value="F:tRNA binding"/>
    <property type="evidence" value="ECO:0007669"/>
    <property type="project" value="InterPro"/>
</dbReference>
<evidence type="ECO:0000256" key="6">
    <source>
        <dbReference type="ARBA" id="ARBA00022840"/>
    </source>
</evidence>
<keyword evidence="4" id="KW-0436">Ligase</keyword>
<dbReference type="Proteomes" id="UP001438707">
    <property type="component" value="Unassembled WGS sequence"/>
</dbReference>
<evidence type="ECO:0000313" key="19">
    <source>
        <dbReference type="Proteomes" id="UP001438707"/>
    </source>
</evidence>
<dbReference type="FunFam" id="3.30.70.380:FF:000003">
    <property type="entry name" value="Phenylalanine--tRNA ligase chloroplastic/mitochondrial"/>
    <property type="match status" value="1"/>
</dbReference>
<dbReference type="InterPro" id="IPR045864">
    <property type="entry name" value="aa-tRNA-synth_II/BPL/LPL"/>
</dbReference>
<keyword evidence="5" id="KW-0547">Nucleotide-binding</keyword>
<dbReference type="Pfam" id="PF03147">
    <property type="entry name" value="FDX-ACB"/>
    <property type="match status" value="1"/>
</dbReference>
<dbReference type="Pfam" id="PF01409">
    <property type="entry name" value="tRNA-synt_2d"/>
    <property type="match status" value="1"/>
</dbReference>
<dbReference type="PROSITE" id="PS51447">
    <property type="entry name" value="FDX_ACB"/>
    <property type="match status" value="1"/>
</dbReference>
<dbReference type="CDD" id="cd00496">
    <property type="entry name" value="PheRS_alpha_core"/>
    <property type="match status" value="1"/>
</dbReference>
<dbReference type="SMART" id="SM00896">
    <property type="entry name" value="FDX-ACB"/>
    <property type="match status" value="1"/>
</dbReference>
<feature type="domain" description="Aminoacyl-transfer RNA synthetases class-II family profile" evidence="16">
    <location>
        <begin position="187"/>
        <end position="342"/>
    </location>
</feature>
<evidence type="ECO:0000256" key="14">
    <source>
        <dbReference type="SAM" id="Coils"/>
    </source>
</evidence>
<dbReference type="Gene3D" id="3.30.70.380">
    <property type="entry name" value="Ferrodoxin-fold anticodon-binding domain"/>
    <property type="match status" value="1"/>
</dbReference>
<dbReference type="InterPro" id="IPR005121">
    <property type="entry name" value="Fdx_antiC-bd"/>
</dbReference>
<evidence type="ECO:0000256" key="8">
    <source>
        <dbReference type="ARBA" id="ARBA00022946"/>
    </source>
</evidence>
<comment type="catalytic activity">
    <reaction evidence="12">
        <text>tRNA(Phe) + L-phenylalanine + ATP = L-phenylalanyl-tRNA(Phe) + AMP + diphosphate + H(+)</text>
        <dbReference type="Rhea" id="RHEA:19413"/>
        <dbReference type="Rhea" id="RHEA-COMP:9668"/>
        <dbReference type="Rhea" id="RHEA-COMP:9699"/>
        <dbReference type="ChEBI" id="CHEBI:15378"/>
        <dbReference type="ChEBI" id="CHEBI:30616"/>
        <dbReference type="ChEBI" id="CHEBI:33019"/>
        <dbReference type="ChEBI" id="CHEBI:58095"/>
        <dbReference type="ChEBI" id="CHEBI:78442"/>
        <dbReference type="ChEBI" id="CHEBI:78531"/>
        <dbReference type="ChEBI" id="CHEBI:456215"/>
        <dbReference type="EC" id="6.1.1.20"/>
    </reaction>
</comment>
<feature type="compositionally biased region" description="Polar residues" evidence="15">
    <location>
        <begin position="44"/>
        <end position="61"/>
    </location>
</feature>
<sequence length="435" mass="49811">MDGALRAARTLLGARHHRHCCSFQRSLGLQVQCLHGLQPAKHTLSPSTRGRTIHHSSTLQHASEPLRAVSRSDVMTDSPVNNVPENIFGKIGTDLHLKPNHPLCIIKSAIYDYFEKNYPGTFKTFDDRKPVVTLNANFDSILIPEDHISRSSNDTFYVDNVTCLRCHTSAHQAELLREGQAAFLCTGDVYRRDTIDSTHYPVFHQMEGLRVFESHEWSGQDGTDFCLSDLKKVLEGLAKHLFGDVQMRWVEAYFPFTDPSLELEIFFRDEWLEVLGSGVVQQEILQKNYTASGDVRGWAFGLGLERLAMVLFQIPDIRLFWTADTRFLKQFKQGDLTTRFKPYSKFPPVFKDVAFWTSSAYTENNLCEIVRTVAGDLVEETKLIDDFTHPKTGRTSHCYRIAYRSPDRSMTDEEINQLQDEVRSSLQEKLEVQLR</sequence>
<dbReference type="GO" id="GO:0005524">
    <property type="term" value="F:ATP binding"/>
    <property type="evidence" value="ECO:0007669"/>
    <property type="project" value="UniProtKB-KW"/>
</dbReference>
<keyword evidence="10" id="KW-0030">Aminoacyl-tRNA synthetase</keyword>
<organism evidence="18 19">
    <name type="scientific">Apatococcus lobatus</name>
    <dbReference type="NCBI Taxonomy" id="904363"/>
    <lineage>
        <taxon>Eukaryota</taxon>
        <taxon>Viridiplantae</taxon>
        <taxon>Chlorophyta</taxon>
        <taxon>core chlorophytes</taxon>
        <taxon>Trebouxiophyceae</taxon>
        <taxon>Chlorellales</taxon>
        <taxon>Chlorellaceae</taxon>
        <taxon>Apatococcus</taxon>
    </lineage>
</organism>
<evidence type="ECO:0000256" key="15">
    <source>
        <dbReference type="SAM" id="MobiDB-lite"/>
    </source>
</evidence>
<evidence type="ECO:0000256" key="9">
    <source>
        <dbReference type="ARBA" id="ARBA00023128"/>
    </source>
</evidence>
<evidence type="ECO:0000256" key="10">
    <source>
        <dbReference type="ARBA" id="ARBA00023146"/>
    </source>
</evidence>
<evidence type="ECO:0000256" key="7">
    <source>
        <dbReference type="ARBA" id="ARBA00022917"/>
    </source>
</evidence>
<evidence type="ECO:0000256" key="3">
    <source>
        <dbReference type="ARBA" id="ARBA00012814"/>
    </source>
</evidence>
<accession>A0AAW1QTL9</accession>
<dbReference type="PANTHER" id="PTHR11538:SF41">
    <property type="entry name" value="PHENYLALANINE--TRNA LIGASE, MITOCHONDRIAL"/>
    <property type="match status" value="1"/>
</dbReference>
<dbReference type="EMBL" id="JALJOS010000028">
    <property type="protein sequence ID" value="KAK9824783.1"/>
    <property type="molecule type" value="Genomic_DNA"/>
</dbReference>
<evidence type="ECO:0000259" key="16">
    <source>
        <dbReference type="PROSITE" id="PS50862"/>
    </source>
</evidence>
<evidence type="ECO:0000256" key="2">
    <source>
        <dbReference type="ARBA" id="ARBA00008226"/>
    </source>
</evidence>
<comment type="similarity">
    <text evidence="2">Belongs to the class-II aminoacyl-tRNA synthetase family.</text>
</comment>
<dbReference type="GO" id="GO:0004826">
    <property type="term" value="F:phenylalanine-tRNA ligase activity"/>
    <property type="evidence" value="ECO:0007669"/>
    <property type="project" value="UniProtKB-EC"/>
</dbReference>
<keyword evidence="6" id="KW-0067">ATP-binding</keyword>
<evidence type="ECO:0000256" key="12">
    <source>
        <dbReference type="ARBA" id="ARBA00049255"/>
    </source>
</evidence>
<feature type="region of interest" description="Disordered" evidence="15">
    <location>
        <begin position="44"/>
        <end position="63"/>
    </location>
</feature>
<keyword evidence="7" id="KW-0648">Protein biosynthesis</keyword>
<evidence type="ECO:0000256" key="5">
    <source>
        <dbReference type="ARBA" id="ARBA00022741"/>
    </source>
</evidence>
<dbReference type="Gene3D" id="3.30.930.10">
    <property type="entry name" value="Bira Bifunctional Protein, Domain 2"/>
    <property type="match status" value="2"/>
</dbReference>
<reference evidence="18 19" key="1">
    <citation type="journal article" date="2024" name="Nat. Commun.">
        <title>Phylogenomics reveals the evolutionary origins of lichenization in chlorophyte algae.</title>
        <authorList>
            <person name="Puginier C."/>
            <person name="Libourel C."/>
            <person name="Otte J."/>
            <person name="Skaloud P."/>
            <person name="Haon M."/>
            <person name="Grisel S."/>
            <person name="Petersen M."/>
            <person name="Berrin J.G."/>
            <person name="Delaux P.M."/>
            <person name="Dal Grande F."/>
            <person name="Keller J."/>
        </authorList>
    </citation>
    <scope>NUCLEOTIDE SEQUENCE [LARGE SCALE GENOMIC DNA]</scope>
    <source>
        <strain evidence="18 19">SAG 2145</strain>
    </source>
</reference>
<evidence type="ECO:0000313" key="18">
    <source>
        <dbReference type="EMBL" id="KAK9824783.1"/>
    </source>
</evidence>
<dbReference type="NCBIfam" id="TIGR00469">
    <property type="entry name" value="pheS_mito"/>
    <property type="match status" value="1"/>
</dbReference>
<keyword evidence="8" id="KW-0809">Transit peptide</keyword>
<dbReference type="SUPFAM" id="SSF54991">
    <property type="entry name" value="Anticodon-binding domain of PheRS"/>
    <property type="match status" value="1"/>
</dbReference>
<dbReference type="SUPFAM" id="SSF55681">
    <property type="entry name" value="Class II aaRS and biotin synthetases"/>
    <property type="match status" value="1"/>
</dbReference>
<feature type="domain" description="FDX-ACB" evidence="17">
    <location>
        <begin position="344"/>
        <end position="435"/>
    </location>
</feature>
<evidence type="ECO:0000256" key="13">
    <source>
        <dbReference type="ARBA" id="ARBA00057761"/>
    </source>
</evidence>
<feature type="coiled-coil region" evidence="14">
    <location>
        <begin position="408"/>
        <end position="435"/>
    </location>
</feature>
<evidence type="ECO:0000256" key="11">
    <source>
        <dbReference type="ARBA" id="ARBA00031194"/>
    </source>
</evidence>
<dbReference type="InterPro" id="IPR006195">
    <property type="entry name" value="aa-tRNA-synth_II"/>
</dbReference>
<dbReference type="GO" id="GO:0005759">
    <property type="term" value="C:mitochondrial matrix"/>
    <property type="evidence" value="ECO:0007669"/>
    <property type="project" value="UniProtKB-SubCell"/>
</dbReference>
<dbReference type="PROSITE" id="PS50862">
    <property type="entry name" value="AA_TRNA_LIGASE_II"/>
    <property type="match status" value="1"/>
</dbReference>
<dbReference type="PANTHER" id="PTHR11538">
    <property type="entry name" value="PHENYLALANYL-TRNA SYNTHETASE"/>
    <property type="match status" value="1"/>
</dbReference>
<dbReference type="InterPro" id="IPR004530">
    <property type="entry name" value="Phe-tRNA-synth_IIc_mito"/>
</dbReference>
<comment type="function">
    <text evidence="13">Is responsible for the charging of tRNA(Phe) with phenylalanine in mitochondrial translation.</text>
</comment>
<dbReference type="FunFam" id="3.30.930.10:FF:000083">
    <property type="entry name" value="Phenylalanine--tRNA ligase"/>
    <property type="match status" value="1"/>
</dbReference>
<evidence type="ECO:0000256" key="1">
    <source>
        <dbReference type="ARBA" id="ARBA00004305"/>
    </source>
</evidence>
<comment type="subcellular location">
    <subcellularLocation>
        <location evidence="1">Mitochondrion matrix</location>
    </subcellularLocation>
</comment>
<dbReference type="AlphaFoldDB" id="A0AAW1QTL9"/>
<comment type="caution">
    <text evidence="18">The sequence shown here is derived from an EMBL/GenBank/DDBJ whole genome shotgun (WGS) entry which is preliminary data.</text>
</comment>
<protein>
    <recommendedName>
        <fullName evidence="3">phenylalanine--tRNA ligase</fullName>
        <ecNumber evidence="3">6.1.1.20</ecNumber>
    </recommendedName>
    <alternativeName>
        <fullName evidence="11">Phenylalanyl-tRNA synthetase</fullName>
    </alternativeName>
</protein>
<name>A0AAW1QTL9_9CHLO</name>
<evidence type="ECO:0000256" key="4">
    <source>
        <dbReference type="ARBA" id="ARBA00022598"/>
    </source>
</evidence>